<evidence type="ECO:0000256" key="1">
    <source>
        <dbReference type="SAM" id="MobiDB-lite"/>
    </source>
</evidence>
<accession>A0A2J6QDP8</accession>
<dbReference type="Proteomes" id="UP000235672">
    <property type="component" value="Unassembled WGS sequence"/>
</dbReference>
<feature type="signal peptide" evidence="3">
    <location>
        <begin position="1"/>
        <end position="21"/>
    </location>
</feature>
<sequence length="290" mass="30556">MARFCLESLLSLLWTTSFVQAQCYYPGGNIASDQKACDPGSSTSLCCPAGWACFSNNLCVVTVQSAAEGNFPLGTALRGTCTSTSWDNSICGAFCLDGPDSANNGSLQSCDNNIWCCGLEATRGTCDCETGDGTFSLPAGTAQTTIDVAASSATPTSSVNTLSPSPGATAPANSGASVQTVPVTHKASFKAGISIGVIVLVGALAAAGFFLWRRRQKRENMDAAPQIPDDSDIYHLHTNTVLSNVRLEPDPYQIPSPSPIPRGPRHNSELDPMRFSPPINDPYQYPYTRG</sequence>
<proteinExistence type="predicted"/>
<evidence type="ECO:0000313" key="5">
    <source>
        <dbReference type="Proteomes" id="UP000235672"/>
    </source>
</evidence>
<feature type="transmembrane region" description="Helical" evidence="2">
    <location>
        <begin position="191"/>
        <end position="212"/>
    </location>
</feature>
<gene>
    <name evidence="4" type="ORF">NA56DRAFT_643609</name>
</gene>
<name>A0A2J6QDP8_9HELO</name>
<dbReference type="AlphaFoldDB" id="A0A2J6QDP8"/>
<keyword evidence="5" id="KW-1185">Reference proteome</keyword>
<dbReference type="OrthoDB" id="5215637at2759"/>
<feature type="compositionally biased region" description="Pro residues" evidence="1">
    <location>
        <begin position="252"/>
        <end position="262"/>
    </location>
</feature>
<keyword evidence="3" id="KW-0732">Signal</keyword>
<feature type="region of interest" description="Disordered" evidence="1">
    <location>
        <begin position="153"/>
        <end position="175"/>
    </location>
</feature>
<keyword evidence="2" id="KW-0472">Membrane</keyword>
<dbReference type="STRING" id="1745343.A0A2J6QDP8"/>
<keyword evidence="2" id="KW-0812">Transmembrane</keyword>
<feature type="compositionally biased region" description="Polar residues" evidence="1">
    <location>
        <begin position="159"/>
        <end position="175"/>
    </location>
</feature>
<evidence type="ECO:0000256" key="3">
    <source>
        <dbReference type="SAM" id="SignalP"/>
    </source>
</evidence>
<keyword evidence="2" id="KW-1133">Transmembrane helix</keyword>
<protein>
    <recommendedName>
        <fullName evidence="6">Mid2 domain-containing protein</fullName>
    </recommendedName>
</protein>
<feature type="chain" id="PRO_5014372610" description="Mid2 domain-containing protein" evidence="3">
    <location>
        <begin position="22"/>
        <end position="290"/>
    </location>
</feature>
<feature type="region of interest" description="Disordered" evidence="1">
    <location>
        <begin position="248"/>
        <end position="290"/>
    </location>
</feature>
<reference evidence="4 5" key="1">
    <citation type="submission" date="2016-05" db="EMBL/GenBank/DDBJ databases">
        <title>A degradative enzymes factory behind the ericoid mycorrhizal symbiosis.</title>
        <authorList>
            <consortium name="DOE Joint Genome Institute"/>
            <person name="Martino E."/>
            <person name="Morin E."/>
            <person name="Grelet G."/>
            <person name="Kuo A."/>
            <person name="Kohler A."/>
            <person name="Daghino S."/>
            <person name="Barry K."/>
            <person name="Choi C."/>
            <person name="Cichocki N."/>
            <person name="Clum A."/>
            <person name="Copeland A."/>
            <person name="Hainaut M."/>
            <person name="Haridas S."/>
            <person name="Labutti K."/>
            <person name="Lindquist E."/>
            <person name="Lipzen A."/>
            <person name="Khouja H.-R."/>
            <person name="Murat C."/>
            <person name="Ohm R."/>
            <person name="Olson A."/>
            <person name="Spatafora J."/>
            <person name="Veneault-Fourrey C."/>
            <person name="Henrissat B."/>
            <person name="Grigoriev I."/>
            <person name="Martin F."/>
            <person name="Perotto S."/>
        </authorList>
    </citation>
    <scope>NUCLEOTIDE SEQUENCE [LARGE SCALE GENOMIC DNA]</scope>
    <source>
        <strain evidence="4 5">UAMH 7357</strain>
    </source>
</reference>
<evidence type="ECO:0000256" key="2">
    <source>
        <dbReference type="SAM" id="Phobius"/>
    </source>
</evidence>
<dbReference type="EMBL" id="KZ613473">
    <property type="protein sequence ID" value="PMD24395.1"/>
    <property type="molecule type" value="Genomic_DNA"/>
</dbReference>
<evidence type="ECO:0000313" key="4">
    <source>
        <dbReference type="EMBL" id="PMD24395.1"/>
    </source>
</evidence>
<evidence type="ECO:0008006" key="6">
    <source>
        <dbReference type="Google" id="ProtNLM"/>
    </source>
</evidence>
<organism evidence="4 5">
    <name type="scientific">Hyaloscypha hepaticicola</name>
    <dbReference type="NCBI Taxonomy" id="2082293"/>
    <lineage>
        <taxon>Eukaryota</taxon>
        <taxon>Fungi</taxon>
        <taxon>Dikarya</taxon>
        <taxon>Ascomycota</taxon>
        <taxon>Pezizomycotina</taxon>
        <taxon>Leotiomycetes</taxon>
        <taxon>Helotiales</taxon>
        <taxon>Hyaloscyphaceae</taxon>
        <taxon>Hyaloscypha</taxon>
    </lineage>
</organism>